<dbReference type="HOGENOM" id="CLU_2108818_0_0_1"/>
<name>M2SRZ4_COCSN</name>
<protein>
    <submittedName>
        <fullName evidence="1">Uncharacterized protein</fullName>
    </submittedName>
</protein>
<reference evidence="1 2" key="1">
    <citation type="journal article" date="2012" name="PLoS Pathog.">
        <title>Diverse lifestyles and strategies of plant pathogenesis encoded in the genomes of eighteen Dothideomycetes fungi.</title>
        <authorList>
            <person name="Ohm R.A."/>
            <person name="Feau N."/>
            <person name="Henrissat B."/>
            <person name="Schoch C.L."/>
            <person name="Horwitz B.A."/>
            <person name="Barry K.W."/>
            <person name="Condon B.J."/>
            <person name="Copeland A.C."/>
            <person name="Dhillon B."/>
            <person name="Glaser F."/>
            <person name="Hesse C.N."/>
            <person name="Kosti I."/>
            <person name="LaButti K."/>
            <person name="Lindquist E.A."/>
            <person name="Lucas S."/>
            <person name="Salamov A.A."/>
            <person name="Bradshaw R.E."/>
            <person name="Ciuffetti L."/>
            <person name="Hamelin R.C."/>
            <person name="Kema G.H.J."/>
            <person name="Lawrence C."/>
            <person name="Scott J.A."/>
            <person name="Spatafora J.W."/>
            <person name="Turgeon B.G."/>
            <person name="de Wit P.J.G.M."/>
            <person name="Zhong S."/>
            <person name="Goodwin S.B."/>
            <person name="Grigoriev I.V."/>
        </authorList>
    </citation>
    <scope>NUCLEOTIDE SEQUENCE [LARGE SCALE GENOMIC DNA]</scope>
    <source>
        <strain evidence="2">ND90Pr / ATCC 201652</strain>
    </source>
</reference>
<dbReference type="KEGG" id="bsc:COCSADRAFT_251483"/>
<dbReference type="RefSeq" id="XP_007704607.1">
    <property type="nucleotide sequence ID" value="XM_007706417.1"/>
</dbReference>
<accession>M2SRZ4</accession>
<keyword evidence="2" id="KW-1185">Reference proteome</keyword>
<dbReference type="Proteomes" id="UP000016934">
    <property type="component" value="Unassembled WGS sequence"/>
</dbReference>
<dbReference type="GeneID" id="19135227"/>
<proteinExistence type="predicted"/>
<dbReference type="AlphaFoldDB" id="M2SRZ4"/>
<gene>
    <name evidence="1" type="ORF">COCSADRAFT_251483</name>
</gene>
<dbReference type="EMBL" id="KB445652">
    <property type="protein sequence ID" value="EMD59577.1"/>
    <property type="molecule type" value="Genomic_DNA"/>
</dbReference>
<evidence type="ECO:0000313" key="2">
    <source>
        <dbReference type="Proteomes" id="UP000016934"/>
    </source>
</evidence>
<evidence type="ECO:0000313" key="1">
    <source>
        <dbReference type="EMBL" id="EMD59577.1"/>
    </source>
</evidence>
<sequence length="115" mass="12186">MVLPDVVRAGSTPLTGDGHAASECGKLLLASQNSGAIVRTKSRVKSAAAMYNKGLKVEQTASENLPSSDSRTCDHRRVVARARTEDSIVRTVAARATEVVKNTANVLLRKLTLAV</sequence>
<organism evidence="1 2">
    <name type="scientific">Cochliobolus sativus (strain ND90Pr / ATCC 201652)</name>
    <name type="common">Common root rot and spot blotch fungus</name>
    <name type="synonym">Bipolaris sorokiniana</name>
    <dbReference type="NCBI Taxonomy" id="665912"/>
    <lineage>
        <taxon>Eukaryota</taxon>
        <taxon>Fungi</taxon>
        <taxon>Dikarya</taxon>
        <taxon>Ascomycota</taxon>
        <taxon>Pezizomycotina</taxon>
        <taxon>Dothideomycetes</taxon>
        <taxon>Pleosporomycetidae</taxon>
        <taxon>Pleosporales</taxon>
        <taxon>Pleosporineae</taxon>
        <taxon>Pleosporaceae</taxon>
        <taxon>Bipolaris</taxon>
    </lineage>
</organism>
<reference evidence="2" key="2">
    <citation type="journal article" date="2013" name="PLoS Genet.">
        <title>Comparative genome structure, secondary metabolite, and effector coding capacity across Cochliobolus pathogens.</title>
        <authorList>
            <person name="Condon B.J."/>
            <person name="Leng Y."/>
            <person name="Wu D."/>
            <person name="Bushley K.E."/>
            <person name="Ohm R.A."/>
            <person name="Otillar R."/>
            <person name="Martin J."/>
            <person name="Schackwitz W."/>
            <person name="Grimwood J."/>
            <person name="MohdZainudin N."/>
            <person name="Xue C."/>
            <person name="Wang R."/>
            <person name="Manning V.A."/>
            <person name="Dhillon B."/>
            <person name="Tu Z.J."/>
            <person name="Steffenson B.J."/>
            <person name="Salamov A."/>
            <person name="Sun H."/>
            <person name="Lowry S."/>
            <person name="LaButti K."/>
            <person name="Han J."/>
            <person name="Copeland A."/>
            <person name="Lindquist E."/>
            <person name="Barry K."/>
            <person name="Schmutz J."/>
            <person name="Baker S.E."/>
            <person name="Ciuffetti L.M."/>
            <person name="Grigoriev I.V."/>
            <person name="Zhong S."/>
            <person name="Turgeon B.G."/>
        </authorList>
    </citation>
    <scope>NUCLEOTIDE SEQUENCE [LARGE SCALE GENOMIC DNA]</scope>
    <source>
        <strain evidence="2">ND90Pr / ATCC 201652</strain>
    </source>
</reference>